<keyword evidence="1" id="KW-0732">Signal</keyword>
<accession>A0ABY7F9D3</accession>
<feature type="signal peptide" evidence="1">
    <location>
        <begin position="1"/>
        <end position="18"/>
    </location>
</feature>
<sequence>MKMQWMLLLISACVAVKASDEIIYDISSQPACESITRERTGDCRWVAGLNMADLVVEKGRIIAYKIQWSGGWSDWYVPGLNDIDVKFNPYSRPCDMTYTSNSMRHMWSYFSDHTHEFIICRPRSGL</sequence>
<name>A0ABY7F9D3_MYAAR</name>
<reference evidence="2" key="1">
    <citation type="submission" date="2022-11" db="EMBL/GenBank/DDBJ databases">
        <title>Centuries of genome instability and evolution in soft-shell clam transmissible cancer (bioRxiv).</title>
        <authorList>
            <person name="Hart S.F.M."/>
            <person name="Yonemitsu M.A."/>
            <person name="Giersch R.M."/>
            <person name="Beal B.F."/>
            <person name="Arriagada G."/>
            <person name="Davis B.W."/>
            <person name="Ostrander E.A."/>
            <person name="Goff S.P."/>
            <person name="Metzger M.J."/>
        </authorList>
    </citation>
    <scope>NUCLEOTIDE SEQUENCE</scope>
    <source>
        <strain evidence="2">MELC-2E11</strain>
        <tissue evidence="2">Siphon/mantle</tissue>
    </source>
</reference>
<evidence type="ECO:0000313" key="3">
    <source>
        <dbReference type="Proteomes" id="UP001164746"/>
    </source>
</evidence>
<evidence type="ECO:0000313" key="2">
    <source>
        <dbReference type="EMBL" id="WAR17288.1"/>
    </source>
</evidence>
<protein>
    <submittedName>
        <fullName evidence="2">Uncharacterized protein</fullName>
    </submittedName>
</protein>
<dbReference type="EMBL" id="CP111021">
    <property type="protein sequence ID" value="WAR17288.1"/>
    <property type="molecule type" value="Genomic_DNA"/>
</dbReference>
<proteinExistence type="predicted"/>
<keyword evidence="3" id="KW-1185">Reference proteome</keyword>
<dbReference type="Proteomes" id="UP001164746">
    <property type="component" value="Chromosome 10"/>
</dbReference>
<evidence type="ECO:0000256" key="1">
    <source>
        <dbReference type="SAM" id="SignalP"/>
    </source>
</evidence>
<organism evidence="2 3">
    <name type="scientific">Mya arenaria</name>
    <name type="common">Soft-shell clam</name>
    <dbReference type="NCBI Taxonomy" id="6604"/>
    <lineage>
        <taxon>Eukaryota</taxon>
        <taxon>Metazoa</taxon>
        <taxon>Spiralia</taxon>
        <taxon>Lophotrochozoa</taxon>
        <taxon>Mollusca</taxon>
        <taxon>Bivalvia</taxon>
        <taxon>Autobranchia</taxon>
        <taxon>Heteroconchia</taxon>
        <taxon>Euheterodonta</taxon>
        <taxon>Imparidentia</taxon>
        <taxon>Neoheterodontei</taxon>
        <taxon>Myida</taxon>
        <taxon>Myoidea</taxon>
        <taxon>Myidae</taxon>
        <taxon>Mya</taxon>
    </lineage>
</organism>
<gene>
    <name evidence="2" type="ORF">MAR_031882</name>
</gene>
<feature type="chain" id="PRO_5045229332" evidence="1">
    <location>
        <begin position="19"/>
        <end position="126"/>
    </location>
</feature>